<keyword evidence="2" id="KW-1185">Reference proteome</keyword>
<accession>A0ABV5UNT6</accession>
<gene>
    <name evidence="1" type="ORF">ACFFPI_08420</name>
</gene>
<name>A0ABV5UNT6_9MICC</name>
<comment type="caution">
    <text evidence="1">The sequence shown here is derived from an EMBL/GenBank/DDBJ whole genome shotgun (WGS) entry which is preliminary data.</text>
</comment>
<dbReference type="Gene3D" id="3.40.960.10">
    <property type="entry name" value="VSR Endonuclease"/>
    <property type="match status" value="1"/>
</dbReference>
<protein>
    <recommendedName>
        <fullName evidence="3">DUF559 domain-containing protein</fullName>
    </recommendedName>
</protein>
<organism evidence="1 2">
    <name type="scientific">Arthrobacter methylotrophus</name>
    <dbReference type="NCBI Taxonomy" id="121291"/>
    <lineage>
        <taxon>Bacteria</taxon>
        <taxon>Bacillati</taxon>
        <taxon>Actinomycetota</taxon>
        <taxon>Actinomycetes</taxon>
        <taxon>Micrococcales</taxon>
        <taxon>Micrococcaceae</taxon>
        <taxon>Arthrobacter</taxon>
    </lineage>
</organism>
<dbReference type="Proteomes" id="UP001589536">
    <property type="component" value="Unassembled WGS sequence"/>
</dbReference>
<proteinExistence type="predicted"/>
<sequence length="180" mass="19624">MGRFVEVHGTSYSYSRFVYVEMHTVGIVTCKLHGDFPMSPANHLTRHGCPSCWQNTASKPEIAWLAAIAEATGWLHDGAVKMPAVTGVVDSVFEHPNLGKIVIEYDGNYWHSRPGDLDRDTAKTARLIESGFPVARLRAISKDKPPLADVPGAVNVFISEWPDSAGVQAVVAALNRMKAP</sequence>
<dbReference type="RefSeq" id="WP_376954193.1">
    <property type="nucleotide sequence ID" value="NZ_JBHMBH010000019.1"/>
</dbReference>
<evidence type="ECO:0008006" key="3">
    <source>
        <dbReference type="Google" id="ProtNLM"/>
    </source>
</evidence>
<reference evidence="1 2" key="1">
    <citation type="submission" date="2024-09" db="EMBL/GenBank/DDBJ databases">
        <authorList>
            <person name="Sun Q."/>
            <person name="Mori K."/>
        </authorList>
    </citation>
    <scope>NUCLEOTIDE SEQUENCE [LARGE SCALE GENOMIC DNA]</scope>
    <source>
        <strain evidence="1 2">JCM 13519</strain>
    </source>
</reference>
<dbReference type="EMBL" id="JBHMBH010000019">
    <property type="protein sequence ID" value="MFB9714182.1"/>
    <property type="molecule type" value="Genomic_DNA"/>
</dbReference>
<evidence type="ECO:0000313" key="2">
    <source>
        <dbReference type="Proteomes" id="UP001589536"/>
    </source>
</evidence>
<evidence type="ECO:0000313" key="1">
    <source>
        <dbReference type="EMBL" id="MFB9714182.1"/>
    </source>
</evidence>